<dbReference type="PANTHER" id="PTHR32428">
    <property type="entry name" value="TARGET OF RAPAMYCIN COMPLEX 2 SUBUNIT BIT61-RELATED"/>
    <property type="match status" value="1"/>
</dbReference>
<dbReference type="Proteomes" id="UP000193922">
    <property type="component" value="Unassembled WGS sequence"/>
</dbReference>
<reference evidence="2 3" key="1">
    <citation type="submission" date="2016-07" db="EMBL/GenBank/DDBJ databases">
        <title>Pervasive Adenine N6-methylation of Active Genes in Fungi.</title>
        <authorList>
            <consortium name="DOE Joint Genome Institute"/>
            <person name="Mondo S.J."/>
            <person name="Dannebaum R.O."/>
            <person name="Kuo R.C."/>
            <person name="Labutti K."/>
            <person name="Haridas S."/>
            <person name="Kuo A."/>
            <person name="Salamov A."/>
            <person name="Ahrendt S.R."/>
            <person name="Lipzen A."/>
            <person name="Sullivan W."/>
            <person name="Andreopoulos W.B."/>
            <person name="Clum A."/>
            <person name="Lindquist E."/>
            <person name="Daum C."/>
            <person name="Ramamoorthy G.K."/>
            <person name="Gryganskyi A."/>
            <person name="Culley D."/>
            <person name="Magnuson J.K."/>
            <person name="James T.Y."/>
            <person name="O'Malley M.A."/>
            <person name="Stajich J.E."/>
            <person name="Spatafora J.W."/>
            <person name="Visel A."/>
            <person name="Grigoriev I.V."/>
        </authorList>
    </citation>
    <scope>NUCLEOTIDE SEQUENCE [LARGE SCALE GENOMIC DNA]</scope>
    <source>
        <strain evidence="2 3">ATCC 12442</strain>
    </source>
</reference>
<accession>A0A1Y1WGJ3</accession>
<protein>
    <submittedName>
        <fullName evidence="2">Uncharacterized protein</fullName>
    </submittedName>
</protein>
<dbReference type="GO" id="GO:0038203">
    <property type="term" value="P:TORC2 signaling"/>
    <property type="evidence" value="ECO:0007669"/>
    <property type="project" value="TreeGrafter"/>
</dbReference>
<evidence type="ECO:0000313" key="3">
    <source>
        <dbReference type="Proteomes" id="UP000193922"/>
    </source>
</evidence>
<feature type="region of interest" description="Disordered" evidence="1">
    <location>
        <begin position="23"/>
        <end position="64"/>
    </location>
</feature>
<dbReference type="Pfam" id="PF08539">
    <property type="entry name" value="HbrB"/>
    <property type="match status" value="1"/>
</dbReference>
<proteinExistence type="predicted"/>
<organism evidence="2 3">
    <name type="scientific">Linderina pennispora</name>
    <dbReference type="NCBI Taxonomy" id="61395"/>
    <lineage>
        <taxon>Eukaryota</taxon>
        <taxon>Fungi</taxon>
        <taxon>Fungi incertae sedis</taxon>
        <taxon>Zoopagomycota</taxon>
        <taxon>Kickxellomycotina</taxon>
        <taxon>Kickxellomycetes</taxon>
        <taxon>Kickxellales</taxon>
        <taxon>Kickxellaceae</taxon>
        <taxon>Linderina</taxon>
    </lineage>
</organism>
<dbReference type="OrthoDB" id="2290221at2759"/>
<evidence type="ECO:0000313" key="2">
    <source>
        <dbReference type="EMBL" id="ORX72458.1"/>
    </source>
</evidence>
<evidence type="ECO:0000256" key="1">
    <source>
        <dbReference type="SAM" id="MobiDB-lite"/>
    </source>
</evidence>
<dbReference type="GeneID" id="63803589"/>
<dbReference type="AlphaFoldDB" id="A0A1Y1WGJ3"/>
<dbReference type="RefSeq" id="XP_040745882.1">
    <property type="nucleotide sequence ID" value="XM_040886941.1"/>
</dbReference>
<name>A0A1Y1WGJ3_9FUNG</name>
<sequence length="316" mass="34908">MERDSFDTLRPGMRAWAPYMQSPLSPSTVLPRSPSTPQSAFTPRTQFSPGLQSSAYKSTAPSTPMSATSSLTVLDAKNIVRDFGQPRLDLTAEDKWRRLGARILPLFNGDRLQGTVEENNEIVRSCLRSDQDSIWHEINNILRVGMSSLIRTMYQQCELVPKFEALKLTKGSSKQPLAILSMNGIANAERINSAQICDSLVTVWEMLSAHILPYFEGVFLPVLQFRLASKARPGKAGSMRRAVLMHFRDIIVVPVLGRLEEVAGMVHAENLHGVQGSHHQMAAILLQMLTVLAGLTPAERGPLFKTAQAFAVAMQV</sequence>
<keyword evidence="3" id="KW-1185">Reference proteome</keyword>
<comment type="caution">
    <text evidence="2">The sequence shown here is derived from an EMBL/GenBank/DDBJ whole genome shotgun (WGS) entry which is preliminary data.</text>
</comment>
<feature type="compositionally biased region" description="Polar residues" evidence="1">
    <location>
        <begin position="23"/>
        <end position="57"/>
    </location>
</feature>
<dbReference type="STRING" id="61395.A0A1Y1WGJ3"/>
<dbReference type="EMBL" id="MCFD01000003">
    <property type="protein sequence ID" value="ORX72458.1"/>
    <property type="molecule type" value="Genomic_DNA"/>
</dbReference>
<gene>
    <name evidence="2" type="ORF">DL89DRAFT_266018</name>
</gene>
<dbReference type="PANTHER" id="PTHR32428:SF2">
    <property type="entry name" value="TARGET OF RAPAMYCIN COMPLEX 2 SUBUNIT BIT61-RELATED"/>
    <property type="match status" value="1"/>
</dbReference>
<dbReference type="InterPro" id="IPR013745">
    <property type="entry name" value="Bit61/PRR5"/>
</dbReference>
<dbReference type="GO" id="GO:0031932">
    <property type="term" value="C:TORC2 complex"/>
    <property type="evidence" value="ECO:0007669"/>
    <property type="project" value="TreeGrafter"/>
</dbReference>